<accession>A0A8H3I603</accession>
<dbReference type="EMBL" id="CAJPDQ010000011">
    <property type="protein sequence ID" value="CAF9916207.1"/>
    <property type="molecule type" value="Genomic_DNA"/>
</dbReference>
<reference evidence="3" key="1">
    <citation type="submission" date="2021-03" db="EMBL/GenBank/DDBJ databases">
        <authorList>
            <person name="Tagirdzhanova G."/>
        </authorList>
    </citation>
    <scope>NUCLEOTIDE SEQUENCE</scope>
</reference>
<proteinExistence type="predicted"/>
<gene>
    <name evidence="3" type="ORF">GOMPHAMPRED_000928</name>
</gene>
<comment type="subcellular location">
    <subcellularLocation>
        <location evidence="1">Membrane</location>
    </subcellularLocation>
</comment>
<dbReference type="InterPro" id="IPR036291">
    <property type="entry name" value="NAD(P)-bd_dom_sf"/>
</dbReference>
<comment type="caution">
    <text evidence="3">The sequence shown here is derived from an EMBL/GenBank/DDBJ whole genome shotgun (WGS) entry which is preliminary data.</text>
</comment>
<organism evidence="3 4">
    <name type="scientific">Gomphillus americanus</name>
    <dbReference type="NCBI Taxonomy" id="1940652"/>
    <lineage>
        <taxon>Eukaryota</taxon>
        <taxon>Fungi</taxon>
        <taxon>Dikarya</taxon>
        <taxon>Ascomycota</taxon>
        <taxon>Pezizomycotina</taxon>
        <taxon>Lecanoromycetes</taxon>
        <taxon>OSLEUM clade</taxon>
        <taxon>Ostropomycetidae</taxon>
        <taxon>Ostropales</taxon>
        <taxon>Graphidaceae</taxon>
        <taxon>Gomphilloideae</taxon>
        <taxon>Gomphillus</taxon>
    </lineage>
</organism>
<dbReference type="PANTHER" id="PTHR14097">
    <property type="entry name" value="OXIDOREDUCTASE HTATIP2"/>
    <property type="match status" value="1"/>
</dbReference>
<dbReference type="InterPro" id="IPR001509">
    <property type="entry name" value="Epimerase_deHydtase"/>
</dbReference>
<protein>
    <recommendedName>
        <fullName evidence="2">NAD-dependent epimerase/dehydratase domain-containing protein</fullName>
    </recommendedName>
</protein>
<evidence type="ECO:0000313" key="4">
    <source>
        <dbReference type="Proteomes" id="UP000664169"/>
    </source>
</evidence>
<name>A0A8H3I603_9LECA</name>
<evidence type="ECO:0000259" key="2">
    <source>
        <dbReference type="Pfam" id="PF01370"/>
    </source>
</evidence>
<sequence>MKVIIAGATGFVGGALVEETLTNPTITSIHILSRRPLSKDIEANPKITVHLQEDLTQYTPELLEHLKDAQCCLWAIGGRATQFSSVEEMHKSQHDTTLSAAKAFAESLASPAVSGRKFRFVFCSGKFTEWDQDAKLWFMSDSRKSKGFVEKGLFDIASEYEAVFEVYCVRPGGIVAEGKGALNAVAAKMVFGIGVDVLAKAMCRVAIEGHGEHIIENDDLVRIGRS</sequence>
<dbReference type="Pfam" id="PF01370">
    <property type="entry name" value="Epimerase"/>
    <property type="match status" value="1"/>
</dbReference>
<dbReference type="OrthoDB" id="3535423at2759"/>
<dbReference type="Gene3D" id="3.40.50.720">
    <property type="entry name" value="NAD(P)-binding Rossmann-like Domain"/>
    <property type="match status" value="1"/>
</dbReference>
<dbReference type="SUPFAM" id="SSF51735">
    <property type="entry name" value="NAD(P)-binding Rossmann-fold domains"/>
    <property type="match status" value="1"/>
</dbReference>
<evidence type="ECO:0000256" key="1">
    <source>
        <dbReference type="ARBA" id="ARBA00004370"/>
    </source>
</evidence>
<feature type="domain" description="NAD-dependent epimerase/dehydratase" evidence="2">
    <location>
        <begin position="3"/>
        <end position="124"/>
    </location>
</feature>
<dbReference type="PANTHER" id="PTHR14097:SF9">
    <property type="entry name" value="EPIMERASE, PUTATIVE (AFU_ORTHOLOGUE AFUA_8G07320)-RELATED"/>
    <property type="match status" value="1"/>
</dbReference>
<dbReference type="AlphaFoldDB" id="A0A8H3I603"/>
<keyword evidence="4" id="KW-1185">Reference proteome</keyword>
<dbReference type="Proteomes" id="UP000664169">
    <property type="component" value="Unassembled WGS sequence"/>
</dbReference>
<dbReference type="GO" id="GO:0016020">
    <property type="term" value="C:membrane"/>
    <property type="evidence" value="ECO:0007669"/>
    <property type="project" value="UniProtKB-SubCell"/>
</dbReference>
<evidence type="ECO:0000313" key="3">
    <source>
        <dbReference type="EMBL" id="CAF9916207.1"/>
    </source>
</evidence>